<evidence type="ECO:0000259" key="9">
    <source>
        <dbReference type="Pfam" id="PF02878"/>
    </source>
</evidence>
<evidence type="ECO:0000256" key="5">
    <source>
        <dbReference type="ARBA" id="ARBA00022842"/>
    </source>
</evidence>
<dbReference type="SUPFAM" id="SSF55957">
    <property type="entry name" value="Phosphoglucomutase, C-terminal domain"/>
    <property type="match status" value="1"/>
</dbReference>
<dbReference type="KEGG" id="aey:CDG81_03630"/>
<evidence type="ECO:0000256" key="7">
    <source>
        <dbReference type="RuleBase" id="RU004326"/>
    </source>
</evidence>
<name>A0A099D3S4_9ACTN</name>
<dbReference type="SUPFAM" id="SSF53738">
    <property type="entry name" value="Phosphoglucomutase, first 3 domains"/>
    <property type="match status" value="3"/>
</dbReference>
<dbReference type="InterPro" id="IPR005841">
    <property type="entry name" value="Alpha-D-phosphohexomutase_SF"/>
</dbReference>
<feature type="domain" description="Alpha-D-phosphohexomutase alpha/beta/alpha" evidence="11">
    <location>
        <begin position="320"/>
        <end position="433"/>
    </location>
</feature>
<dbReference type="InterPro" id="IPR036900">
    <property type="entry name" value="A-D-PHexomutase_C_sf"/>
</dbReference>
<keyword evidence="5 7" id="KW-0460">Magnesium</keyword>
<protein>
    <submittedName>
        <fullName evidence="12">Phospho-sugar mutase</fullName>
    </submittedName>
    <submittedName>
        <fullName evidence="13">Phosphomannomutase</fullName>
    </submittedName>
</protein>
<dbReference type="PRINTS" id="PR00509">
    <property type="entry name" value="PGMPMM"/>
</dbReference>
<dbReference type="Gene3D" id="3.40.120.10">
    <property type="entry name" value="Alpha-D-Glucose-1,6-Bisphosphate, subunit A, domain 3"/>
    <property type="match status" value="3"/>
</dbReference>
<dbReference type="RefSeq" id="WP_043575678.1">
    <property type="nucleotide sequence ID" value="NZ_CP022752.1"/>
</dbReference>
<dbReference type="EMBL" id="CP022752">
    <property type="protein sequence ID" value="ASU77549.1"/>
    <property type="molecule type" value="Genomic_DNA"/>
</dbReference>
<evidence type="ECO:0000259" key="11">
    <source>
        <dbReference type="Pfam" id="PF02880"/>
    </source>
</evidence>
<evidence type="ECO:0000256" key="2">
    <source>
        <dbReference type="ARBA" id="ARBA00010231"/>
    </source>
</evidence>
<dbReference type="InterPro" id="IPR005845">
    <property type="entry name" value="A-D-PHexomutase_a/b/a-II"/>
</dbReference>
<dbReference type="Pfam" id="PF02878">
    <property type="entry name" value="PGM_PMM_I"/>
    <property type="match status" value="1"/>
</dbReference>
<dbReference type="GO" id="GO:0005975">
    <property type="term" value="P:carbohydrate metabolic process"/>
    <property type="evidence" value="ECO:0007669"/>
    <property type="project" value="InterPro"/>
</dbReference>
<gene>
    <name evidence="12" type="ORF">CDG81_03630</name>
    <name evidence="13" type="ORF">IL38_17330</name>
</gene>
<keyword evidence="6" id="KW-0413">Isomerase</keyword>
<dbReference type="GO" id="GO:0000287">
    <property type="term" value="F:magnesium ion binding"/>
    <property type="evidence" value="ECO:0007669"/>
    <property type="project" value="InterPro"/>
</dbReference>
<evidence type="ECO:0000256" key="4">
    <source>
        <dbReference type="ARBA" id="ARBA00022723"/>
    </source>
</evidence>
<evidence type="ECO:0000256" key="6">
    <source>
        <dbReference type="ARBA" id="ARBA00023235"/>
    </source>
</evidence>
<organism evidence="12 15">
    <name type="scientific">Actinopolyspora erythraea</name>
    <dbReference type="NCBI Taxonomy" id="414996"/>
    <lineage>
        <taxon>Bacteria</taxon>
        <taxon>Bacillati</taxon>
        <taxon>Actinomycetota</taxon>
        <taxon>Actinomycetes</taxon>
        <taxon>Actinopolysporales</taxon>
        <taxon>Actinopolysporaceae</taxon>
        <taxon>Actinopolyspora</taxon>
    </lineage>
</organism>
<comment type="cofactor">
    <cofactor evidence="1">
        <name>Mg(2+)</name>
        <dbReference type="ChEBI" id="CHEBI:18420"/>
    </cofactor>
</comment>
<dbReference type="Proteomes" id="UP000215043">
    <property type="component" value="Chromosome"/>
</dbReference>
<dbReference type="Pfam" id="PF02880">
    <property type="entry name" value="PGM_PMM_III"/>
    <property type="match status" value="1"/>
</dbReference>
<evidence type="ECO:0000313" key="12">
    <source>
        <dbReference type="EMBL" id="ASU77549.1"/>
    </source>
</evidence>
<reference evidence="12 15" key="2">
    <citation type="submission" date="2017-08" db="EMBL/GenBank/DDBJ databases">
        <title>The complete genome sequence of moderately halophilic actinomycete Actinopolyspora erythraea YIM 90600, the producer of novel erythromycin, novel actinopolysporins A-C and tubercidin.</title>
        <authorList>
            <person name="Yin M."/>
            <person name="Tang S."/>
        </authorList>
    </citation>
    <scope>NUCLEOTIDE SEQUENCE [LARGE SCALE GENOMIC DNA]</scope>
    <source>
        <strain evidence="12 15">YIM 90600</strain>
    </source>
</reference>
<evidence type="ECO:0000259" key="10">
    <source>
        <dbReference type="Pfam" id="PF02879"/>
    </source>
</evidence>
<proteinExistence type="inferred from homology"/>
<reference evidence="13 14" key="1">
    <citation type="journal article" date="2014" name="PLoS ONE">
        <title>Identification and Characterization of a New Erythromycin Biosynthetic Gene Cluster in Actinopolyspora erythraea YIM90600, a Novel Erythronolide-Producing Halophilic Actinomycete Isolated from Salt Field.</title>
        <authorList>
            <person name="Chen D."/>
            <person name="Feng J."/>
            <person name="Huang L."/>
            <person name="Zhang Q."/>
            <person name="Wu J."/>
            <person name="Zhu X."/>
            <person name="Duan Y."/>
            <person name="Xu Z."/>
        </authorList>
    </citation>
    <scope>NUCLEOTIDE SEQUENCE [LARGE SCALE GENOMIC DNA]</scope>
    <source>
        <strain evidence="13 14">YIM90600</strain>
    </source>
</reference>
<dbReference type="eggNOG" id="COG1109">
    <property type="taxonomic scope" value="Bacteria"/>
</dbReference>
<dbReference type="CDD" id="cd05799">
    <property type="entry name" value="PGM2"/>
    <property type="match status" value="1"/>
</dbReference>
<dbReference type="GO" id="GO:0008973">
    <property type="term" value="F:phosphopentomutase activity"/>
    <property type="evidence" value="ECO:0007669"/>
    <property type="project" value="TreeGrafter"/>
</dbReference>
<feature type="domain" description="Alpha-D-phosphohexomutase alpha/beta/alpha" evidence="10">
    <location>
        <begin position="209"/>
        <end position="306"/>
    </location>
</feature>
<dbReference type="EMBL" id="JPMV01000032">
    <property type="protein sequence ID" value="KGI80457.1"/>
    <property type="molecule type" value="Genomic_DNA"/>
</dbReference>
<keyword evidence="4 7" id="KW-0479">Metal-binding</keyword>
<dbReference type="Pfam" id="PF00408">
    <property type="entry name" value="PGM_PMM_IV"/>
    <property type="match status" value="1"/>
</dbReference>
<keyword evidence="14" id="KW-1185">Reference proteome</keyword>
<dbReference type="InterPro" id="IPR016066">
    <property type="entry name" value="A-D-PHexomutase_CS"/>
</dbReference>
<keyword evidence="3" id="KW-0597">Phosphoprotein</keyword>
<dbReference type="Pfam" id="PF02879">
    <property type="entry name" value="PGM_PMM_II"/>
    <property type="match status" value="1"/>
</dbReference>
<evidence type="ECO:0000256" key="3">
    <source>
        <dbReference type="ARBA" id="ARBA00022553"/>
    </source>
</evidence>
<dbReference type="PROSITE" id="PS00710">
    <property type="entry name" value="PGM_PMM"/>
    <property type="match status" value="1"/>
</dbReference>
<feature type="domain" description="Alpha-D-phosphohexomutase alpha/beta/alpha" evidence="9">
    <location>
        <begin position="54"/>
        <end position="187"/>
    </location>
</feature>
<accession>A0A099D3S4</accession>
<dbReference type="InterPro" id="IPR005843">
    <property type="entry name" value="A-D-PHexomutase_C"/>
</dbReference>
<sequence length="560" mass="59873">MSWQQRPAEAAREWMAREVDEADRRELAELCRAAAAGDEAARVELAERVSGSPAFGTAGMRAPIRAGPNGMNRAVVIRTTAGLAAWLAGHDAGGTVVVGHDARHGSRRFAEDAADVLCAAGFDVRVLPEPLPTPVLARATRALGAVAGVQLTASHNPPADNGYKVYLAGGDPLVSPHDTEIERAISEVGGADAVPRERGWHHHERALPEYLDRVAALPRGDARKLRVAATALHGVGAEPLREALRRAGFTDTHFVASQRDPDPDFPTVEFPNPEEEGATDAVLELARDVDADLAVALDPDADRCALGIRTPEGSWRMLRGDETGVLLGEHVLATLDSGRHPDPLVATTIVSSAMLRSVARDHGVRYDETLTGFKWLMRAGADGRSAGLVYAYEEALGHCVDPEHVRDKDGIATAVLACDLAATLARDGGTLLERLAELEIRHGVHETGQLSVRMTDPSTIAATMRRLREQPPGELAGAPVETRDLLPEADVLILRDSADEGTGRRVVIRPSGTEPKLKCYLQTIAPVVGADERDGLTAARSEARELLTTLTSEVRSLLES</sequence>
<dbReference type="InterPro" id="IPR005844">
    <property type="entry name" value="A-D-PHexomutase_a/b/a-I"/>
</dbReference>
<dbReference type="InterPro" id="IPR005846">
    <property type="entry name" value="A-D-PHexomutase_a/b/a-III"/>
</dbReference>
<dbReference type="AlphaFoldDB" id="A0A099D3S4"/>
<evidence type="ECO:0000313" key="15">
    <source>
        <dbReference type="Proteomes" id="UP000215043"/>
    </source>
</evidence>
<dbReference type="HOGENOM" id="CLU_016950_0_2_11"/>
<evidence type="ECO:0000256" key="1">
    <source>
        <dbReference type="ARBA" id="ARBA00001946"/>
    </source>
</evidence>
<evidence type="ECO:0000259" key="8">
    <source>
        <dbReference type="Pfam" id="PF00408"/>
    </source>
</evidence>
<comment type="similarity">
    <text evidence="2 7">Belongs to the phosphohexose mutase family.</text>
</comment>
<dbReference type="Proteomes" id="UP000029737">
    <property type="component" value="Unassembled WGS sequence"/>
</dbReference>
<feature type="domain" description="Alpha-D-phosphohexomutase C-terminal" evidence="8">
    <location>
        <begin position="499"/>
        <end position="521"/>
    </location>
</feature>
<dbReference type="InterPro" id="IPR016055">
    <property type="entry name" value="A-D-PHexomutase_a/b/a-I/II/III"/>
</dbReference>
<dbReference type="PANTHER" id="PTHR45745:SF1">
    <property type="entry name" value="PHOSPHOGLUCOMUTASE 2B-RELATED"/>
    <property type="match status" value="1"/>
</dbReference>
<dbReference type="GO" id="GO:0006166">
    <property type="term" value="P:purine ribonucleoside salvage"/>
    <property type="evidence" value="ECO:0007669"/>
    <property type="project" value="TreeGrafter"/>
</dbReference>
<dbReference type="PANTHER" id="PTHR45745">
    <property type="entry name" value="PHOSPHOMANNOMUTASE 45A"/>
    <property type="match status" value="1"/>
</dbReference>
<evidence type="ECO:0000313" key="14">
    <source>
        <dbReference type="Proteomes" id="UP000029737"/>
    </source>
</evidence>
<dbReference type="Gene3D" id="3.30.310.50">
    <property type="entry name" value="Alpha-D-phosphohexomutase, C-terminal domain"/>
    <property type="match status" value="1"/>
</dbReference>
<dbReference type="OrthoDB" id="9806956at2"/>
<evidence type="ECO:0000313" key="13">
    <source>
        <dbReference type="EMBL" id="KGI80457.1"/>
    </source>
</evidence>